<gene>
    <name evidence="1" type="ORF">DSO57_1008793</name>
</gene>
<evidence type="ECO:0000313" key="1">
    <source>
        <dbReference type="EMBL" id="KAJ9089834.1"/>
    </source>
</evidence>
<comment type="caution">
    <text evidence="1">The sequence shown here is derived from an EMBL/GenBank/DDBJ whole genome shotgun (WGS) entry which is preliminary data.</text>
</comment>
<keyword evidence="2" id="KW-1185">Reference proteome</keyword>
<proteinExistence type="predicted"/>
<evidence type="ECO:0000313" key="2">
    <source>
        <dbReference type="Proteomes" id="UP001165960"/>
    </source>
</evidence>
<reference evidence="1" key="1">
    <citation type="submission" date="2022-04" db="EMBL/GenBank/DDBJ databases">
        <title>Genome of the entomopathogenic fungus Entomophthora muscae.</title>
        <authorList>
            <person name="Elya C."/>
            <person name="Lovett B.R."/>
            <person name="Lee E."/>
            <person name="Macias A.M."/>
            <person name="Hajek A.E."/>
            <person name="De Bivort B.L."/>
            <person name="Kasson M.T."/>
            <person name="De Fine Licht H.H."/>
            <person name="Stajich J.E."/>
        </authorList>
    </citation>
    <scope>NUCLEOTIDE SEQUENCE</scope>
    <source>
        <strain evidence="1">Berkeley</strain>
    </source>
</reference>
<protein>
    <submittedName>
        <fullName evidence="1">Uncharacterized protein</fullName>
    </submittedName>
</protein>
<dbReference type="Proteomes" id="UP001165960">
    <property type="component" value="Unassembled WGS sequence"/>
</dbReference>
<dbReference type="EMBL" id="QTSX02000027">
    <property type="protein sequence ID" value="KAJ9089834.1"/>
    <property type="molecule type" value="Genomic_DNA"/>
</dbReference>
<organism evidence="1 2">
    <name type="scientific">Entomophthora muscae</name>
    <dbReference type="NCBI Taxonomy" id="34485"/>
    <lineage>
        <taxon>Eukaryota</taxon>
        <taxon>Fungi</taxon>
        <taxon>Fungi incertae sedis</taxon>
        <taxon>Zoopagomycota</taxon>
        <taxon>Entomophthoromycotina</taxon>
        <taxon>Entomophthoromycetes</taxon>
        <taxon>Entomophthorales</taxon>
        <taxon>Entomophthoraceae</taxon>
        <taxon>Entomophthora</taxon>
    </lineage>
</organism>
<name>A0ACC2USU4_9FUNG</name>
<accession>A0ACC2USU4</accession>
<sequence>MHNQTPDLVVAASCDESMHTSLISSASEPIRPNTDHPVAGLIHINRAHISDGIVANSQTIRLN</sequence>